<dbReference type="AlphaFoldDB" id="A0A2H5QYK3"/>
<organism evidence="1 2">
    <name type="scientific">Citrus unshiu</name>
    <name type="common">Satsuma mandarin</name>
    <name type="synonym">Citrus nobilis var. unshiu</name>
    <dbReference type="NCBI Taxonomy" id="55188"/>
    <lineage>
        <taxon>Eukaryota</taxon>
        <taxon>Viridiplantae</taxon>
        <taxon>Streptophyta</taxon>
        <taxon>Embryophyta</taxon>
        <taxon>Tracheophyta</taxon>
        <taxon>Spermatophyta</taxon>
        <taxon>Magnoliopsida</taxon>
        <taxon>eudicotyledons</taxon>
        <taxon>Gunneridae</taxon>
        <taxon>Pentapetalae</taxon>
        <taxon>rosids</taxon>
        <taxon>malvids</taxon>
        <taxon>Sapindales</taxon>
        <taxon>Rutaceae</taxon>
        <taxon>Aurantioideae</taxon>
        <taxon>Citrus</taxon>
    </lineage>
</organism>
<protein>
    <submittedName>
        <fullName evidence="1">Uncharacterized protein</fullName>
    </submittedName>
</protein>
<evidence type="ECO:0000313" key="1">
    <source>
        <dbReference type="EMBL" id="GAY69375.1"/>
    </source>
</evidence>
<gene>
    <name evidence="1" type="ORF">CUMW_271430</name>
</gene>
<dbReference type="Proteomes" id="UP000236630">
    <property type="component" value="Unassembled WGS sequence"/>
</dbReference>
<reference evidence="1 2" key="1">
    <citation type="journal article" date="2017" name="Front. Genet.">
        <title>Draft sequencing of the heterozygous diploid genome of Satsuma (Citrus unshiu Marc.) using a hybrid assembly approach.</title>
        <authorList>
            <person name="Shimizu T."/>
            <person name="Tanizawa Y."/>
            <person name="Mochizuki T."/>
            <person name="Nagasaki H."/>
            <person name="Yoshioka T."/>
            <person name="Toyoda A."/>
            <person name="Fujiyama A."/>
            <person name="Kaminuma E."/>
            <person name="Nakamura Y."/>
        </authorList>
    </citation>
    <scope>NUCLEOTIDE SEQUENCE [LARGE SCALE GENOMIC DNA]</scope>
    <source>
        <strain evidence="2">cv. Miyagawa wase</strain>
    </source>
</reference>
<dbReference type="EMBL" id="BDQV01001203">
    <property type="protein sequence ID" value="GAY69375.1"/>
    <property type="molecule type" value="Genomic_DNA"/>
</dbReference>
<sequence length="60" mass="6792">MNKKSDGKTDITFELRTVETLGGALKENDIVHMYGTIHMYGIVYTTVHDTVHNNGSITWH</sequence>
<keyword evidence="2" id="KW-1185">Reference proteome</keyword>
<evidence type="ECO:0000313" key="2">
    <source>
        <dbReference type="Proteomes" id="UP000236630"/>
    </source>
</evidence>
<comment type="caution">
    <text evidence="1">The sequence shown here is derived from an EMBL/GenBank/DDBJ whole genome shotgun (WGS) entry which is preliminary data.</text>
</comment>
<name>A0A2H5QYK3_CITUN</name>
<proteinExistence type="predicted"/>
<accession>A0A2H5QYK3</accession>